<evidence type="ECO:0000313" key="3">
    <source>
        <dbReference type="Proteomes" id="UP000190896"/>
    </source>
</evidence>
<dbReference type="InterPro" id="IPR029055">
    <property type="entry name" value="Ntn_hydrolases_N"/>
</dbReference>
<protein>
    <recommendedName>
        <fullName evidence="4">Gamma-glutamyltransferase</fullName>
    </recommendedName>
</protein>
<dbReference type="PRINTS" id="PR01210">
    <property type="entry name" value="GGTRANSPTASE"/>
</dbReference>
<gene>
    <name evidence="2" type="ORF">BOW51_07865</name>
</gene>
<organism evidence="2 3">
    <name type="scientific">Solemya velesiana gill symbiont</name>
    <dbReference type="NCBI Taxonomy" id="1918948"/>
    <lineage>
        <taxon>Bacteria</taxon>
        <taxon>Pseudomonadati</taxon>
        <taxon>Pseudomonadota</taxon>
        <taxon>Gammaproteobacteria</taxon>
        <taxon>sulfur-oxidizing symbionts</taxon>
    </lineage>
</organism>
<sequence length="173" mass="18092">MNVFIMLLARCRPRILFFCLSLQCLAIPGILLADGKAAMATAHPMATEAGHEILAQGGNAFDAAVAVSAVLAVVEPYSSSIGGGGFWLLHRASDGYQVMIDGREKAPLAAHRDLYLDADGKVVPGLSINGPLSAGIPGEPAALAHIAGKYGRLPLSRSLAPAIRIAREGFFCR</sequence>
<accession>A0A1T2KTU7</accession>
<dbReference type="EMBL" id="MPRJ01000046">
    <property type="protein sequence ID" value="OOZ36283.1"/>
    <property type="molecule type" value="Genomic_DNA"/>
</dbReference>
<keyword evidence="1" id="KW-0732">Signal</keyword>
<dbReference type="AlphaFoldDB" id="A0A1T2KTU7"/>
<evidence type="ECO:0000256" key="1">
    <source>
        <dbReference type="SAM" id="SignalP"/>
    </source>
</evidence>
<proteinExistence type="predicted"/>
<comment type="caution">
    <text evidence="2">The sequence shown here is derived from an EMBL/GenBank/DDBJ whole genome shotgun (WGS) entry which is preliminary data.</text>
</comment>
<name>A0A1T2KTU7_9GAMM</name>
<evidence type="ECO:0000313" key="2">
    <source>
        <dbReference type="EMBL" id="OOZ36283.1"/>
    </source>
</evidence>
<dbReference type="InterPro" id="IPR051792">
    <property type="entry name" value="GGT_bact"/>
</dbReference>
<dbReference type="PANTHER" id="PTHR43199">
    <property type="entry name" value="GLUTATHIONE HYDROLASE"/>
    <property type="match status" value="1"/>
</dbReference>
<dbReference type="PANTHER" id="PTHR43199:SF6">
    <property type="entry name" value="GLUTATHIONE HYDROLASE PROENZYME"/>
    <property type="match status" value="1"/>
</dbReference>
<evidence type="ECO:0008006" key="4">
    <source>
        <dbReference type="Google" id="ProtNLM"/>
    </source>
</evidence>
<feature type="signal peptide" evidence="1">
    <location>
        <begin position="1"/>
        <end position="26"/>
    </location>
</feature>
<dbReference type="Proteomes" id="UP000190896">
    <property type="component" value="Unassembled WGS sequence"/>
</dbReference>
<feature type="chain" id="PRO_5013091898" description="Gamma-glutamyltransferase" evidence="1">
    <location>
        <begin position="27"/>
        <end position="173"/>
    </location>
</feature>
<keyword evidence="3" id="KW-1185">Reference proteome</keyword>
<dbReference type="SUPFAM" id="SSF56235">
    <property type="entry name" value="N-terminal nucleophile aminohydrolases (Ntn hydrolases)"/>
    <property type="match status" value="1"/>
</dbReference>
<reference evidence="2 3" key="1">
    <citation type="submission" date="2016-11" db="EMBL/GenBank/DDBJ databases">
        <title>Mixed transmission modes and dynamic genome evolution in an obligate animal-bacterial symbiosis.</title>
        <authorList>
            <person name="Russell S.L."/>
            <person name="Corbett-Detig R.B."/>
            <person name="Cavanaugh C.M."/>
        </authorList>
    </citation>
    <scope>NUCLEOTIDE SEQUENCE [LARGE SCALE GENOMIC DNA]</scope>
    <source>
        <strain evidence="2">Se-Cadez</strain>
    </source>
</reference>
<dbReference type="Pfam" id="PF01019">
    <property type="entry name" value="G_glu_transpept"/>
    <property type="match status" value="1"/>
</dbReference>